<protein>
    <submittedName>
        <fullName evidence="1">Uncharacterized protein</fullName>
    </submittedName>
</protein>
<proteinExistence type="predicted"/>
<dbReference type="EMBL" id="OANU01000012">
    <property type="protein sequence ID" value="SNX47730.1"/>
    <property type="molecule type" value="Genomic_DNA"/>
</dbReference>
<dbReference type="AlphaFoldDB" id="A0A240EIG4"/>
<evidence type="ECO:0000313" key="2">
    <source>
        <dbReference type="Proteomes" id="UP000219336"/>
    </source>
</evidence>
<reference evidence="2" key="1">
    <citation type="submission" date="2016-06" db="EMBL/GenBank/DDBJ databases">
        <authorList>
            <person name="Rodrigo-Torres L."/>
            <person name="Arahal R.D."/>
            <person name="Lucena T."/>
        </authorList>
    </citation>
    <scope>NUCLEOTIDE SEQUENCE [LARGE SCALE GENOMIC DNA]</scope>
    <source>
        <strain evidence="2">CECT8203</strain>
    </source>
</reference>
<evidence type="ECO:0000313" key="1">
    <source>
        <dbReference type="EMBL" id="SNX47730.1"/>
    </source>
</evidence>
<dbReference type="InterPro" id="IPR014996">
    <property type="entry name" value="AcaB"/>
</dbReference>
<dbReference type="OrthoDB" id="5875462at2"/>
<dbReference type="Proteomes" id="UP000219336">
    <property type="component" value="Unassembled WGS sequence"/>
</dbReference>
<keyword evidence="2" id="KW-1185">Reference proteome</keyword>
<organism evidence="1 2">
    <name type="scientific">Vibrio thalassae</name>
    <dbReference type="NCBI Taxonomy" id="1243014"/>
    <lineage>
        <taxon>Bacteria</taxon>
        <taxon>Pseudomonadati</taxon>
        <taxon>Pseudomonadota</taxon>
        <taxon>Gammaproteobacteria</taxon>
        <taxon>Vibrionales</taxon>
        <taxon>Vibrionaceae</taxon>
        <taxon>Vibrio</taxon>
    </lineage>
</organism>
<name>A0A240EIG4_9VIBR</name>
<dbReference type="RefSeq" id="WP_096992974.1">
    <property type="nucleotide sequence ID" value="NZ_JBHSII010000006.1"/>
</dbReference>
<sequence length="267" mass="30721">MTNRKVQEASKTPFEHQSSMSITGEMIENKPAQTVCIVQFYTKVAPKLLFSVKDNNAAKQGRFIIGVDWFDTKLAPLYTAIRNDDPFADQLLVDIEISIDELGDAYKAKQEEIRELIANRLTSTGTRIEFPADGYNNECRVSFNNRLAYSFLWLTKELDNYMYYLYLADKYNVIERAQYNELWREAKRSFRYTLGKINGWKATSITRVDLAQGTARVPVAFNLNEKISLSQEVLLLEERAGTAPPISSWKNNILPNDVLNRLKETYC</sequence>
<dbReference type="Pfam" id="PF08900">
    <property type="entry name" value="AcaB"/>
    <property type="match status" value="1"/>
</dbReference>
<gene>
    <name evidence="1" type="ORF">VTH8203_01345</name>
</gene>
<accession>A0A240EIG4</accession>